<reference evidence="2 3" key="1">
    <citation type="journal article" date="2016" name="Nat. Commun.">
        <title>Thousands of microbial genomes shed light on interconnected biogeochemical processes in an aquifer system.</title>
        <authorList>
            <person name="Anantharaman K."/>
            <person name="Brown C.T."/>
            <person name="Hug L.A."/>
            <person name="Sharon I."/>
            <person name="Castelle C.J."/>
            <person name="Probst A.J."/>
            <person name="Thomas B.C."/>
            <person name="Singh A."/>
            <person name="Wilkins M.J."/>
            <person name="Karaoz U."/>
            <person name="Brodie E.L."/>
            <person name="Williams K.H."/>
            <person name="Hubbard S.S."/>
            <person name="Banfield J.F."/>
        </authorList>
    </citation>
    <scope>NUCLEOTIDE SEQUENCE [LARGE SCALE GENOMIC DNA]</scope>
</reference>
<keyword evidence="1" id="KW-1133">Transmembrane helix</keyword>
<name>A0A1G1W5M4_9BACT</name>
<evidence type="ECO:0008006" key="4">
    <source>
        <dbReference type="Google" id="ProtNLM"/>
    </source>
</evidence>
<evidence type="ECO:0000313" key="3">
    <source>
        <dbReference type="Proteomes" id="UP000176631"/>
    </source>
</evidence>
<dbReference type="Proteomes" id="UP000176631">
    <property type="component" value="Unassembled WGS sequence"/>
</dbReference>
<organism evidence="2 3">
    <name type="scientific">Candidatus Woykebacteria bacterium RBG_13_40_15</name>
    <dbReference type="NCBI Taxonomy" id="1802593"/>
    <lineage>
        <taxon>Bacteria</taxon>
        <taxon>Candidatus Woykeibacteriota</taxon>
    </lineage>
</organism>
<comment type="caution">
    <text evidence="2">The sequence shown here is derived from an EMBL/GenBank/DDBJ whole genome shotgun (WGS) entry which is preliminary data.</text>
</comment>
<evidence type="ECO:0000256" key="1">
    <source>
        <dbReference type="SAM" id="Phobius"/>
    </source>
</evidence>
<protein>
    <recommendedName>
        <fullName evidence="4">Rod shape-determining protein MreD</fullName>
    </recommendedName>
</protein>
<evidence type="ECO:0000313" key="2">
    <source>
        <dbReference type="EMBL" id="OGY22914.1"/>
    </source>
</evidence>
<dbReference type="InterPro" id="IPR046487">
    <property type="entry name" value="DUF6580"/>
</dbReference>
<sequence length="178" mass="19727">MEILKKCAERLVNPLLIIFIAVSLRLIPHVPNFTPIAAMALFGGVYLNRKYALLVPIVAMLVSDLFIGFYSPIVMFSVYGSFVLTGLIGLGLSKRKSPTNVIFAAIGSSLLFFLVTNFAVWFAWYPKNLVGLTTCYTLAIPFFRNTLLGDLFYTGVFFGGYELALRVVKKIKPAEINA</sequence>
<dbReference type="Pfam" id="PF20221">
    <property type="entry name" value="DUF6580"/>
    <property type="match status" value="1"/>
</dbReference>
<dbReference type="EMBL" id="MHCP01000030">
    <property type="protein sequence ID" value="OGY22914.1"/>
    <property type="molecule type" value="Genomic_DNA"/>
</dbReference>
<dbReference type="AlphaFoldDB" id="A0A1G1W5M4"/>
<feature type="transmembrane region" description="Helical" evidence="1">
    <location>
        <begin position="12"/>
        <end position="30"/>
    </location>
</feature>
<feature type="transmembrane region" description="Helical" evidence="1">
    <location>
        <begin position="151"/>
        <end position="168"/>
    </location>
</feature>
<feature type="transmembrane region" description="Helical" evidence="1">
    <location>
        <begin position="76"/>
        <end position="93"/>
    </location>
</feature>
<dbReference type="STRING" id="1802593.A2172_03190"/>
<feature type="transmembrane region" description="Helical" evidence="1">
    <location>
        <begin position="100"/>
        <end position="124"/>
    </location>
</feature>
<accession>A0A1G1W5M4</accession>
<proteinExistence type="predicted"/>
<gene>
    <name evidence="2" type="ORF">A2172_03190</name>
</gene>
<keyword evidence="1" id="KW-0812">Transmembrane</keyword>
<keyword evidence="1" id="KW-0472">Membrane</keyword>